<dbReference type="GO" id="GO:0000287">
    <property type="term" value="F:magnesium ion binding"/>
    <property type="evidence" value="ECO:0007669"/>
    <property type="project" value="UniProtKB-UniRule"/>
</dbReference>
<dbReference type="GO" id="GO:0009234">
    <property type="term" value="P:menaquinone biosynthetic process"/>
    <property type="evidence" value="ECO:0007669"/>
    <property type="project" value="UniProtKB-UniRule"/>
</dbReference>
<accession>A0AA40X0N1</accession>
<dbReference type="InterPro" id="IPR010196">
    <property type="entry name" value="OSB_synthase_MenC1"/>
</dbReference>
<dbReference type="Gene3D" id="3.20.20.120">
    <property type="entry name" value="Enolase-like C-terminal domain"/>
    <property type="match status" value="1"/>
</dbReference>
<dbReference type="InterPro" id="IPR029017">
    <property type="entry name" value="Enolase-like_N"/>
</dbReference>
<evidence type="ECO:0000256" key="2">
    <source>
        <dbReference type="ARBA" id="ARBA00022842"/>
    </source>
</evidence>
<dbReference type="Proteomes" id="UP000705283">
    <property type="component" value="Unassembled WGS sequence"/>
</dbReference>
<evidence type="ECO:0000313" key="8">
    <source>
        <dbReference type="Proteomes" id="UP000705283"/>
    </source>
</evidence>
<dbReference type="InterPro" id="IPR029065">
    <property type="entry name" value="Enolase_C-like"/>
</dbReference>
<comment type="pathway">
    <text evidence="4">Quinol/quinone metabolism; 1,4-dihydroxy-2-naphthoate biosynthesis; 1,4-dihydroxy-2-naphthoate from chorismate: step 4/7.</text>
</comment>
<dbReference type="SUPFAM" id="SSF54826">
    <property type="entry name" value="Enolase N-terminal domain-like"/>
    <property type="match status" value="1"/>
</dbReference>
<dbReference type="PANTHER" id="PTHR48073">
    <property type="entry name" value="O-SUCCINYLBENZOATE SYNTHASE-RELATED"/>
    <property type="match status" value="1"/>
</dbReference>
<evidence type="ECO:0000313" key="7">
    <source>
        <dbReference type="EMBL" id="MBF6636588.1"/>
    </source>
</evidence>
<name>A0AA40X0N1_9GAMM</name>
<dbReference type="AlphaFoldDB" id="A0AA40X0N1"/>
<evidence type="ECO:0000256" key="1">
    <source>
        <dbReference type="ARBA" id="ARBA00022723"/>
    </source>
</evidence>
<sequence length="323" mass="35765">MRRAKVYRYSLPMDAGVVLRNQRLNTREGLLVQLWHNHRSGWGEIAPLPGFSPESLEQAQLALLPLLDRWQRGEAFPDCVLPSVDFGVSCALAEIDGSLPAAFDTRRAVMCHGDPDELLFQLNALEDGKLGKVKVGLYEAVGDGLNVSSMLEAIPDLKLRLDANRSWSPDRAAAFARYLCAEQRRRIYFIEEPCHTPQQSLEFADATGIAIAWDESLREAGFMLQRQSGVAAIIVKPTLTGSIDVCRRQIAEAKSLGIEVVISSSLESSLGLSQLARLSRWLLPDITPGLDTLHLMQAQLMRPWPGSTLPLITADALEVIWQQ</sequence>
<dbReference type="SFLD" id="SFLDF00009">
    <property type="entry name" value="o-succinylbenzoate_synthase"/>
    <property type="match status" value="1"/>
</dbReference>
<reference evidence="7" key="2">
    <citation type="submission" date="2022-09" db="EMBL/GenBank/DDBJ databases">
        <title>Rouxiella aceris sp. nov., isolated from tree sap and emended description of the genus Rhouxiella.</title>
        <authorList>
            <person name="Kim I.S."/>
        </authorList>
    </citation>
    <scope>NUCLEOTIDE SEQUENCE</scope>
    <source>
        <strain evidence="7">SAP-2</strain>
    </source>
</reference>
<dbReference type="NCBIfam" id="TIGR01927">
    <property type="entry name" value="menC_gam_Gplu"/>
    <property type="match status" value="1"/>
</dbReference>
<keyword evidence="4" id="KW-0474">Menaquinone biosynthesis</keyword>
<evidence type="ECO:0000256" key="5">
    <source>
        <dbReference type="NCBIfam" id="TIGR01927"/>
    </source>
</evidence>
<dbReference type="SMART" id="SM00922">
    <property type="entry name" value="MR_MLE"/>
    <property type="match status" value="1"/>
</dbReference>
<feature type="active site" description="Proton donor" evidence="4">
    <location>
        <position position="134"/>
    </location>
</feature>
<feature type="binding site" evidence="4">
    <location>
        <position position="214"/>
    </location>
    <ligand>
        <name>Mg(2+)</name>
        <dbReference type="ChEBI" id="CHEBI:18420"/>
    </ligand>
</feature>
<evidence type="ECO:0000256" key="4">
    <source>
        <dbReference type="HAMAP-Rule" id="MF_00470"/>
    </source>
</evidence>
<dbReference type="SUPFAM" id="SSF51604">
    <property type="entry name" value="Enolase C-terminal domain-like"/>
    <property type="match status" value="1"/>
</dbReference>
<dbReference type="HAMAP" id="MF_00470">
    <property type="entry name" value="MenC_1"/>
    <property type="match status" value="1"/>
</dbReference>
<dbReference type="EC" id="4.2.1.113" evidence="4 5"/>
<comment type="similarity">
    <text evidence="4">Belongs to the mandelate racemase/muconate lactonizing enzyme family. MenC type 1 subfamily.</text>
</comment>
<evidence type="ECO:0000256" key="3">
    <source>
        <dbReference type="ARBA" id="ARBA00023239"/>
    </source>
</evidence>
<keyword evidence="1 4" id="KW-0479">Metal-binding</keyword>
<comment type="caution">
    <text evidence="7">The sequence shown here is derived from an EMBL/GenBank/DDBJ whole genome shotgun (WGS) entry which is preliminary data.</text>
</comment>
<feature type="binding site" evidence="4">
    <location>
        <position position="162"/>
    </location>
    <ligand>
        <name>Mg(2+)</name>
        <dbReference type="ChEBI" id="CHEBI:18420"/>
    </ligand>
</feature>
<dbReference type="InterPro" id="IPR036849">
    <property type="entry name" value="Enolase-like_C_sf"/>
</dbReference>
<dbReference type="EMBL" id="JADMKS010000003">
    <property type="protein sequence ID" value="MBF6636588.1"/>
    <property type="molecule type" value="Genomic_DNA"/>
</dbReference>
<proteinExistence type="inferred from homology"/>
<dbReference type="SFLD" id="SFLDG00180">
    <property type="entry name" value="muconate_cycloisomerase"/>
    <property type="match status" value="1"/>
</dbReference>
<feature type="binding site" evidence="4">
    <location>
        <position position="191"/>
    </location>
    <ligand>
        <name>Mg(2+)</name>
        <dbReference type="ChEBI" id="CHEBI:18420"/>
    </ligand>
</feature>
<protein>
    <recommendedName>
        <fullName evidence="4 5">o-succinylbenzoate synthase</fullName>
        <shortName evidence="4">OSB synthase</shortName>
        <shortName evidence="4">OSBS</shortName>
        <ecNumber evidence="4 5">4.2.1.113</ecNumber>
    </recommendedName>
    <alternativeName>
        <fullName evidence="4">4-(2'-carboxyphenyl)-4-oxybutyric acid synthase</fullName>
    </alternativeName>
    <alternativeName>
        <fullName evidence="4">o-succinylbenzoic acid synthase</fullName>
    </alternativeName>
</protein>
<dbReference type="Pfam" id="PF13378">
    <property type="entry name" value="MR_MLE_C"/>
    <property type="match status" value="1"/>
</dbReference>
<comment type="cofactor">
    <cofactor evidence="4">
        <name>a divalent metal cation</name>
        <dbReference type="ChEBI" id="CHEBI:60240"/>
    </cofactor>
</comment>
<comment type="pathway">
    <text evidence="4">Quinol/quinone metabolism; menaquinone biosynthesis.</text>
</comment>
<dbReference type="PANTHER" id="PTHR48073:SF2">
    <property type="entry name" value="O-SUCCINYLBENZOATE SYNTHASE"/>
    <property type="match status" value="1"/>
</dbReference>
<keyword evidence="2 4" id="KW-0460">Magnesium</keyword>
<dbReference type="InterPro" id="IPR013342">
    <property type="entry name" value="Mandelate_racemase_C"/>
</dbReference>
<dbReference type="NCBIfam" id="NF003473">
    <property type="entry name" value="PRK05105.1"/>
    <property type="match status" value="1"/>
</dbReference>
<dbReference type="Gene3D" id="3.30.390.10">
    <property type="entry name" value="Enolase-like, N-terminal domain"/>
    <property type="match status" value="1"/>
</dbReference>
<feature type="active site" description="Proton acceptor" evidence="4">
    <location>
        <position position="236"/>
    </location>
</feature>
<dbReference type="Pfam" id="PF21508">
    <property type="entry name" value="MenC_N"/>
    <property type="match status" value="1"/>
</dbReference>
<comment type="function">
    <text evidence="4">Converts 2-succinyl-6-hydroxy-2,4-cyclohexadiene-1-carboxylate (SHCHC) to 2-succinylbenzoate (OSB).</text>
</comment>
<gene>
    <name evidence="4 7" type="primary">menC</name>
    <name evidence="7" type="ORF">ITX54_07965</name>
</gene>
<feature type="domain" description="Mandelate racemase/muconate lactonizing enzyme C-terminal" evidence="6">
    <location>
        <begin position="115"/>
        <end position="210"/>
    </location>
</feature>
<comment type="catalytic activity">
    <reaction evidence="4">
        <text>(1R,6R)-6-hydroxy-2-succinyl-cyclohexa-2,4-diene-1-carboxylate = 2-succinylbenzoate + H2O</text>
        <dbReference type="Rhea" id="RHEA:10196"/>
        <dbReference type="ChEBI" id="CHEBI:15377"/>
        <dbReference type="ChEBI" id="CHEBI:18325"/>
        <dbReference type="ChEBI" id="CHEBI:58689"/>
        <dbReference type="EC" id="4.2.1.113"/>
    </reaction>
</comment>
<reference evidence="7" key="1">
    <citation type="submission" date="2020-11" db="EMBL/GenBank/DDBJ databases">
        <authorList>
            <person name="Lee S.D."/>
        </authorList>
    </citation>
    <scope>NUCLEOTIDE SEQUENCE</scope>
    <source>
        <strain evidence="7">SAP-2</strain>
    </source>
</reference>
<dbReference type="GO" id="GO:0043748">
    <property type="term" value="F:O-succinylbenzoate synthase activity"/>
    <property type="evidence" value="ECO:0007669"/>
    <property type="project" value="UniProtKB-EC"/>
</dbReference>
<dbReference type="RefSeq" id="WP_194977812.1">
    <property type="nucleotide sequence ID" value="NZ_JADMKS010000003.1"/>
</dbReference>
<dbReference type="InterPro" id="IPR041338">
    <property type="entry name" value="OSBS_N"/>
</dbReference>
<organism evidence="7 8">
    <name type="scientific">Rouxiella silvae</name>
    <dbReference type="NCBI Taxonomy" id="1646373"/>
    <lineage>
        <taxon>Bacteria</taxon>
        <taxon>Pseudomonadati</taxon>
        <taxon>Pseudomonadota</taxon>
        <taxon>Gammaproteobacteria</taxon>
        <taxon>Enterobacterales</taxon>
        <taxon>Yersiniaceae</taxon>
        <taxon>Rouxiella</taxon>
    </lineage>
</organism>
<dbReference type="SFLD" id="SFLDS00001">
    <property type="entry name" value="Enolase"/>
    <property type="match status" value="1"/>
</dbReference>
<evidence type="ECO:0000259" key="6">
    <source>
        <dbReference type="SMART" id="SM00922"/>
    </source>
</evidence>
<keyword evidence="3 4" id="KW-0456">Lyase</keyword>